<feature type="region of interest" description="Disordered" evidence="2">
    <location>
        <begin position="162"/>
        <end position="197"/>
    </location>
</feature>
<feature type="coiled-coil region" evidence="1">
    <location>
        <begin position="475"/>
        <end position="502"/>
    </location>
</feature>
<feature type="coiled-coil region" evidence="1">
    <location>
        <begin position="539"/>
        <end position="591"/>
    </location>
</feature>
<evidence type="ECO:0000313" key="4">
    <source>
        <dbReference type="Proteomes" id="UP000570595"/>
    </source>
</evidence>
<dbReference type="AlphaFoldDB" id="A0A7J6LCP0"/>
<dbReference type="EMBL" id="JABAHT010000379">
    <property type="protein sequence ID" value="KAF4656946.1"/>
    <property type="molecule type" value="Genomic_DNA"/>
</dbReference>
<protein>
    <submittedName>
        <fullName evidence="3">Uncharacterized protein</fullName>
    </submittedName>
</protein>
<dbReference type="InterPro" id="IPR036872">
    <property type="entry name" value="CH_dom_sf"/>
</dbReference>
<dbReference type="OrthoDB" id="2129491at2759"/>
<dbReference type="Proteomes" id="UP000570595">
    <property type="component" value="Unassembled WGS sequence"/>
</dbReference>
<comment type="caution">
    <text evidence="3">The sequence shown here is derived from an EMBL/GenBank/DDBJ whole genome shotgun (WGS) entry which is preliminary data.</text>
</comment>
<sequence>MKARRPTDSEALVTWARGALELGQSSRSPASVERIDDLASTSVAARLLADMDPEYFKASMSDDELKAGLSRFFEDVDFGSPVPAKTLDRALKDPEKLYSLVLVVAAKCPRHEEYITHMMSLSESVQGHIRQRITWASQLCDGSGPSTGSEDSDGELRYKKRHHKKSLTGSPEGPHDEGEHMDTASSVKSKENRRWPRSGELKAAMSANAAAATSASLSQHFITSLQEEVERLQGEKSRLEGALADARNELQKGHQALLDTSQHNEEKGLEREEEFERQLTKVTGEKAALERRIAEEKTKHEEETTGLRKQLEGKTETAAMVPGLERTVKTLREQVAEMDSLKERNRSLTKRVADFEQLVACASAGESDKLALETLKQENRSLKSELAEMRALKQSLQEDNDATAGKLVAVREELARTKEDLIAARASMSESVATLEGVSEAASREVLTRLERENETLREFAEAKEPGSSMLVTRIGNLQEENDRLSDALGKALNQVRQLEESAQKVDVAAESMSSARVEKLTDELLAAKDTNYTLKAELHSMQTQLAVKEKELELATARGDGGDPAVDERVRELEAQNQALVELMQTLKEQIIIREEETQIYRQQRHEESESQRKEERLLVTALYELGLRYHYLRLTPCQRCGELAITDSCVTSSRGSSSRSSSGQYSTSH</sequence>
<evidence type="ECO:0000256" key="2">
    <source>
        <dbReference type="SAM" id="MobiDB-lite"/>
    </source>
</evidence>
<feature type="coiled-coil region" evidence="1">
    <location>
        <begin position="324"/>
        <end position="402"/>
    </location>
</feature>
<organism evidence="3 4">
    <name type="scientific">Perkinsus olseni</name>
    <name type="common">Perkinsus atlanticus</name>
    <dbReference type="NCBI Taxonomy" id="32597"/>
    <lineage>
        <taxon>Eukaryota</taxon>
        <taxon>Sar</taxon>
        <taxon>Alveolata</taxon>
        <taxon>Perkinsozoa</taxon>
        <taxon>Perkinsea</taxon>
        <taxon>Perkinsida</taxon>
        <taxon>Perkinsidae</taxon>
        <taxon>Perkinsus</taxon>
    </lineage>
</organism>
<evidence type="ECO:0000313" key="3">
    <source>
        <dbReference type="EMBL" id="KAF4656946.1"/>
    </source>
</evidence>
<keyword evidence="1" id="KW-0175">Coiled coil</keyword>
<reference evidence="3 4" key="1">
    <citation type="submission" date="2020-04" db="EMBL/GenBank/DDBJ databases">
        <title>Perkinsus olseni comparative genomics.</title>
        <authorList>
            <person name="Bogema D.R."/>
        </authorList>
    </citation>
    <scope>NUCLEOTIDE SEQUENCE [LARGE SCALE GENOMIC DNA]</scope>
    <source>
        <strain evidence="3">ATCC PRA-179</strain>
    </source>
</reference>
<accession>A0A7J6LCP0</accession>
<feature type="region of interest" description="Disordered" evidence="2">
    <location>
        <begin position="295"/>
        <end position="316"/>
    </location>
</feature>
<feature type="compositionally biased region" description="Basic and acidic residues" evidence="2">
    <location>
        <begin position="173"/>
        <end position="197"/>
    </location>
</feature>
<evidence type="ECO:0000256" key="1">
    <source>
        <dbReference type="SAM" id="Coils"/>
    </source>
</evidence>
<gene>
    <name evidence="3" type="ORF">FOZ61_006563</name>
</gene>
<name>A0A7J6LCP0_PEROL</name>
<dbReference type="SUPFAM" id="SSF116907">
    <property type="entry name" value="Hook domain"/>
    <property type="match status" value="1"/>
</dbReference>
<proteinExistence type="predicted"/>
<feature type="compositionally biased region" description="Low complexity" evidence="2">
    <location>
        <begin position="653"/>
        <end position="671"/>
    </location>
</feature>
<feature type="region of interest" description="Disordered" evidence="2">
    <location>
        <begin position="652"/>
        <end position="671"/>
    </location>
</feature>
<feature type="compositionally biased region" description="Basic and acidic residues" evidence="2">
    <location>
        <begin position="295"/>
        <end position="315"/>
    </location>
</feature>
<dbReference type="Gene3D" id="1.10.418.10">
    <property type="entry name" value="Calponin-like domain"/>
    <property type="match status" value="1"/>
</dbReference>